<dbReference type="Pfam" id="PF00892">
    <property type="entry name" value="EamA"/>
    <property type="match status" value="2"/>
</dbReference>
<dbReference type="PANTHER" id="PTHR32322">
    <property type="entry name" value="INNER MEMBRANE TRANSPORTER"/>
    <property type="match status" value="1"/>
</dbReference>
<keyword evidence="9" id="KW-1185">Reference proteome</keyword>
<gene>
    <name evidence="8" type="ORF">D2962_03625</name>
</gene>
<evidence type="ECO:0000313" key="9">
    <source>
        <dbReference type="Proteomes" id="UP000280960"/>
    </source>
</evidence>
<keyword evidence="5 6" id="KW-0472">Membrane</keyword>
<feature type="domain" description="EamA" evidence="7">
    <location>
        <begin position="7"/>
        <end position="140"/>
    </location>
</feature>
<evidence type="ECO:0000313" key="8">
    <source>
        <dbReference type="EMBL" id="AYO29820.1"/>
    </source>
</evidence>
<feature type="domain" description="EamA" evidence="7">
    <location>
        <begin position="154"/>
        <end position="289"/>
    </location>
</feature>
<feature type="transmembrane region" description="Helical" evidence="6">
    <location>
        <begin position="98"/>
        <end position="116"/>
    </location>
</feature>
<evidence type="ECO:0000256" key="3">
    <source>
        <dbReference type="ARBA" id="ARBA00022692"/>
    </source>
</evidence>
<feature type="transmembrane region" description="Helical" evidence="6">
    <location>
        <begin position="153"/>
        <end position="173"/>
    </location>
</feature>
<evidence type="ECO:0000256" key="4">
    <source>
        <dbReference type="ARBA" id="ARBA00022989"/>
    </source>
</evidence>
<comment type="similarity">
    <text evidence="2">Belongs to the EamA transporter family.</text>
</comment>
<feature type="transmembrane region" description="Helical" evidence="6">
    <location>
        <begin position="273"/>
        <end position="290"/>
    </location>
</feature>
<dbReference type="PANTHER" id="PTHR32322:SF2">
    <property type="entry name" value="EAMA DOMAIN-CONTAINING PROTEIN"/>
    <property type="match status" value="1"/>
</dbReference>
<feature type="transmembrane region" description="Helical" evidence="6">
    <location>
        <begin position="123"/>
        <end position="141"/>
    </location>
</feature>
<name>A0A3G2R2Z8_9FIRM</name>
<evidence type="ECO:0000256" key="2">
    <source>
        <dbReference type="ARBA" id="ARBA00007362"/>
    </source>
</evidence>
<feature type="transmembrane region" description="Helical" evidence="6">
    <location>
        <begin position="39"/>
        <end position="57"/>
    </location>
</feature>
<dbReference type="EMBL" id="CP033169">
    <property type="protein sequence ID" value="AYO29820.1"/>
    <property type="molecule type" value="Genomic_DNA"/>
</dbReference>
<feature type="transmembrane region" description="Helical" evidence="6">
    <location>
        <begin position="185"/>
        <end position="204"/>
    </location>
</feature>
<keyword evidence="3 6" id="KW-0812">Transmembrane</keyword>
<evidence type="ECO:0000256" key="5">
    <source>
        <dbReference type="ARBA" id="ARBA00023136"/>
    </source>
</evidence>
<feature type="transmembrane region" description="Helical" evidence="6">
    <location>
        <begin position="69"/>
        <end position="86"/>
    </location>
</feature>
<dbReference type="InterPro" id="IPR050638">
    <property type="entry name" value="AA-Vitamin_Transporters"/>
</dbReference>
<dbReference type="Proteomes" id="UP000280960">
    <property type="component" value="Chromosome"/>
</dbReference>
<keyword evidence="4 6" id="KW-1133">Transmembrane helix</keyword>
<evidence type="ECO:0000256" key="6">
    <source>
        <dbReference type="SAM" id="Phobius"/>
    </source>
</evidence>
<dbReference type="AlphaFoldDB" id="A0A3G2R2Z8"/>
<dbReference type="GO" id="GO:0016020">
    <property type="term" value="C:membrane"/>
    <property type="evidence" value="ECO:0007669"/>
    <property type="project" value="UniProtKB-SubCell"/>
</dbReference>
<feature type="transmembrane region" description="Helical" evidence="6">
    <location>
        <begin position="249"/>
        <end position="267"/>
    </location>
</feature>
<protein>
    <submittedName>
        <fullName evidence="8">EamA/RhaT family transporter</fullName>
    </submittedName>
</protein>
<evidence type="ECO:0000259" key="7">
    <source>
        <dbReference type="Pfam" id="PF00892"/>
    </source>
</evidence>
<dbReference type="InterPro" id="IPR000620">
    <property type="entry name" value="EamA_dom"/>
</dbReference>
<reference evidence="8 9" key="1">
    <citation type="submission" date="2018-10" db="EMBL/GenBank/DDBJ databases">
        <authorList>
            <person name="Zhang X."/>
        </authorList>
    </citation>
    <scope>NUCLEOTIDE SEQUENCE [LARGE SCALE GENOMIC DNA]</scope>
    <source>
        <strain evidence="8 9">SK-G1</strain>
    </source>
</reference>
<comment type="subcellular location">
    <subcellularLocation>
        <location evidence="1">Membrane</location>
        <topology evidence="1">Multi-pass membrane protein</topology>
    </subcellularLocation>
</comment>
<dbReference type="KEGG" id="bacg:D2962_03625"/>
<sequence length="309" mass="34066">MNQSVKTYLGLLAVAFFWGTSFSVSKIGLRQLLPMHLAILRFSLASIIFYSLLIMFYRNNSIEKKDRPLLWFLGVLGVSSYFYIQYTGLKLTTTVNTAIIIAISPIFTIIFSSLVFHQESLTLNKIVGAILAFSGIFLIFAGSTGMSLGKDTMAGDLLILSNSVAWALFTVLGKKLVEKYDPFMVMAYINIYGTITMLPLAFTPTFVNSVRTIGPITWGAALYLAVTCSVYGYFMWYRGVKVLGASRTAVFNYINPLFAVAIGILFLKEPGNIYTLLGGAAVLAGVYTASRSGEKFRHKGELVSSDRLK</sequence>
<feature type="transmembrane region" description="Helical" evidence="6">
    <location>
        <begin position="216"/>
        <end position="237"/>
    </location>
</feature>
<proteinExistence type="inferred from homology"/>
<dbReference type="SUPFAM" id="SSF103481">
    <property type="entry name" value="Multidrug resistance efflux transporter EmrE"/>
    <property type="match status" value="2"/>
</dbReference>
<organism evidence="8 9">
    <name type="scientific">Biomaibacter acetigenes</name>
    <dbReference type="NCBI Taxonomy" id="2316383"/>
    <lineage>
        <taxon>Bacteria</taxon>
        <taxon>Bacillati</taxon>
        <taxon>Bacillota</taxon>
        <taxon>Clostridia</taxon>
        <taxon>Thermosediminibacterales</taxon>
        <taxon>Tepidanaerobacteraceae</taxon>
        <taxon>Biomaibacter</taxon>
    </lineage>
</organism>
<accession>A0A3G2R2Z8</accession>
<dbReference type="InterPro" id="IPR037185">
    <property type="entry name" value="EmrE-like"/>
</dbReference>
<evidence type="ECO:0000256" key="1">
    <source>
        <dbReference type="ARBA" id="ARBA00004141"/>
    </source>
</evidence>
<dbReference type="RefSeq" id="WP_120765399.1">
    <property type="nucleotide sequence ID" value="NZ_CP033169.1"/>
</dbReference>